<protein>
    <recommendedName>
        <fullName evidence="6">EamA domain-containing protein</fullName>
    </recommendedName>
</protein>
<dbReference type="PANTHER" id="PTHR22911">
    <property type="entry name" value="ACYL-MALONYL CONDENSING ENZYME-RELATED"/>
    <property type="match status" value="1"/>
</dbReference>
<dbReference type="GeneID" id="6749993"/>
<dbReference type="InterPro" id="IPR000620">
    <property type="entry name" value="EamA_dom"/>
</dbReference>
<dbReference type="FunCoup" id="B3RLS4">
    <property type="interactions" value="211"/>
</dbReference>
<keyword evidence="2 5" id="KW-0812">Transmembrane</keyword>
<accession>B3RLS4</accession>
<dbReference type="HOGENOM" id="CLU_032828_1_2_1"/>
<keyword evidence="4 5" id="KW-0472">Membrane</keyword>
<dbReference type="Proteomes" id="UP000009022">
    <property type="component" value="Unassembled WGS sequence"/>
</dbReference>
<feature type="transmembrane region" description="Helical" evidence="5">
    <location>
        <begin position="76"/>
        <end position="95"/>
    </location>
</feature>
<proteinExistence type="predicted"/>
<dbReference type="PhylomeDB" id="B3RLS4"/>
<feature type="transmembrane region" description="Helical" evidence="5">
    <location>
        <begin position="102"/>
        <end position="124"/>
    </location>
</feature>
<dbReference type="EMBL" id="DS985241">
    <property type="protein sequence ID" value="EDV28835.1"/>
    <property type="molecule type" value="Genomic_DNA"/>
</dbReference>
<feature type="transmembrane region" description="Helical" evidence="5">
    <location>
        <begin position="12"/>
        <end position="33"/>
    </location>
</feature>
<dbReference type="OMA" id="YITWRES"/>
<evidence type="ECO:0000256" key="1">
    <source>
        <dbReference type="ARBA" id="ARBA00004141"/>
    </source>
</evidence>
<feature type="transmembrane region" description="Helical" evidence="5">
    <location>
        <begin position="136"/>
        <end position="156"/>
    </location>
</feature>
<feature type="domain" description="EamA" evidence="6">
    <location>
        <begin position="141"/>
        <end position="268"/>
    </location>
</feature>
<feature type="transmembrane region" description="Helical" evidence="5">
    <location>
        <begin position="200"/>
        <end position="220"/>
    </location>
</feature>
<dbReference type="KEGG" id="tad:TRIADDRAFT_35270"/>
<dbReference type="CTD" id="6749993"/>
<dbReference type="OrthoDB" id="306876at2759"/>
<dbReference type="InParanoid" id="B3RLS4"/>
<comment type="subcellular location">
    <subcellularLocation>
        <location evidence="1">Membrane</location>
        <topology evidence="1">Multi-pass membrane protein</topology>
    </subcellularLocation>
</comment>
<feature type="transmembrane region" description="Helical" evidence="5">
    <location>
        <begin position="227"/>
        <end position="247"/>
    </location>
</feature>
<evidence type="ECO:0000313" key="7">
    <source>
        <dbReference type="EMBL" id="EDV28835.1"/>
    </source>
</evidence>
<feature type="domain" description="EamA" evidence="6">
    <location>
        <begin position="8"/>
        <end position="118"/>
    </location>
</feature>
<gene>
    <name evidence="7" type="ORF">TRIADDRAFT_35270</name>
</gene>
<name>B3RLS4_TRIAD</name>
<dbReference type="InterPro" id="IPR037185">
    <property type="entry name" value="EmrE-like"/>
</dbReference>
<evidence type="ECO:0000256" key="4">
    <source>
        <dbReference type="ARBA" id="ARBA00023136"/>
    </source>
</evidence>
<evidence type="ECO:0000256" key="2">
    <source>
        <dbReference type="ARBA" id="ARBA00022692"/>
    </source>
</evidence>
<dbReference type="AlphaFoldDB" id="B3RLS4"/>
<dbReference type="Pfam" id="PF00892">
    <property type="entry name" value="EamA"/>
    <property type="match status" value="2"/>
</dbReference>
<reference evidence="7 8" key="1">
    <citation type="journal article" date="2008" name="Nature">
        <title>The Trichoplax genome and the nature of placozoans.</title>
        <authorList>
            <person name="Srivastava M."/>
            <person name="Begovic E."/>
            <person name="Chapman J."/>
            <person name="Putnam N.H."/>
            <person name="Hellsten U."/>
            <person name="Kawashima T."/>
            <person name="Kuo A."/>
            <person name="Mitros T."/>
            <person name="Salamov A."/>
            <person name="Carpenter M.L."/>
            <person name="Signorovitch A.Y."/>
            <person name="Moreno M.A."/>
            <person name="Kamm K."/>
            <person name="Grimwood J."/>
            <person name="Schmutz J."/>
            <person name="Shapiro H."/>
            <person name="Grigoriev I.V."/>
            <person name="Buss L.W."/>
            <person name="Schierwater B."/>
            <person name="Dellaporta S.L."/>
            <person name="Rokhsar D.S."/>
        </authorList>
    </citation>
    <scope>NUCLEOTIDE SEQUENCE [LARGE SCALE GENOMIC DNA]</scope>
    <source>
        <strain evidence="7 8">Grell-BS-1999</strain>
    </source>
</reference>
<organism evidence="7 8">
    <name type="scientific">Trichoplax adhaerens</name>
    <name type="common">Trichoplax reptans</name>
    <dbReference type="NCBI Taxonomy" id="10228"/>
    <lineage>
        <taxon>Eukaryota</taxon>
        <taxon>Metazoa</taxon>
        <taxon>Placozoa</taxon>
        <taxon>Uniplacotomia</taxon>
        <taxon>Trichoplacea</taxon>
        <taxon>Trichoplacidae</taxon>
        <taxon>Trichoplax</taxon>
    </lineage>
</organism>
<evidence type="ECO:0000256" key="5">
    <source>
        <dbReference type="SAM" id="Phobius"/>
    </source>
</evidence>
<dbReference type="GO" id="GO:0016020">
    <property type="term" value="C:membrane"/>
    <property type="evidence" value="ECO:0000318"/>
    <property type="project" value="GO_Central"/>
</dbReference>
<dbReference type="Gene3D" id="1.10.3730.20">
    <property type="match status" value="1"/>
</dbReference>
<evidence type="ECO:0000259" key="6">
    <source>
        <dbReference type="Pfam" id="PF00892"/>
    </source>
</evidence>
<evidence type="ECO:0000313" key="8">
    <source>
        <dbReference type="Proteomes" id="UP000009022"/>
    </source>
</evidence>
<dbReference type="SUPFAM" id="SSF103481">
    <property type="entry name" value="Multidrug resistance efflux transporter EmrE"/>
    <property type="match status" value="2"/>
</dbReference>
<feature type="transmembrane region" description="Helical" evidence="5">
    <location>
        <begin position="168"/>
        <end position="188"/>
    </location>
</feature>
<keyword evidence="8" id="KW-1185">Reference proteome</keyword>
<sequence length="312" mass="33950">MSACVKLSSYRFFLIVVVRSMTQILFLQPLMVYQRTNLKSSLKPPQAYYVFGRAIGETVAVCCQFYAYQNMNIGDAAAIVYSSPFITGILAAIFLKERFTLFHFLATIVSFGGVILVARPPFIFGSLAGDTTQTHFAVAGIAFCGTICNSLGILSVRKLGNTVDGNALTYYFSIICCTAPLIITAVTGEFELPPCGSARWLLLFIGLLGFVGQLVFVKAIQLEEAMLIAVIRTLDVLFGYILEIIIFGSIPSILSIIGSLLVVSSACTVGLNKVYGTSWIYGSCKQSHNDGKTTEQSMVAANQSRHCRETQL</sequence>
<keyword evidence="3 5" id="KW-1133">Transmembrane helix</keyword>
<dbReference type="PANTHER" id="PTHR22911:SF6">
    <property type="entry name" value="SOLUTE CARRIER FAMILY 35 MEMBER G1"/>
    <property type="match status" value="1"/>
</dbReference>
<dbReference type="eggNOG" id="KOG4510">
    <property type="taxonomic scope" value="Eukaryota"/>
</dbReference>
<dbReference type="RefSeq" id="XP_002108037.1">
    <property type="nucleotide sequence ID" value="XM_002108001.1"/>
</dbReference>
<evidence type="ECO:0000256" key="3">
    <source>
        <dbReference type="ARBA" id="ARBA00022989"/>
    </source>
</evidence>